<name>A0A9X0A7A6_9CNID</name>
<reference evidence="1" key="1">
    <citation type="submission" date="2023-01" db="EMBL/GenBank/DDBJ databases">
        <title>Genome assembly of the deep-sea coral Lophelia pertusa.</title>
        <authorList>
            <person name="Herrera S."/>
            <person name="Cordes E."/>
        </authorList>
    </citation>
    <scope>NUCLEOTIDE SEQUENCE</scope>
    <source>
        <strain evidence="1">USNM1676648</strain>
        <tissue evidence="1">Polyp</tissue>
    </source>
</reference>
<dbReference type="OrthoDB" id="10069494at2759"/>
<comment type="caution">
    <text evidence="1">The sequence shown here is derived from an EMBL/GenBank/DDBJ whole genome shotgun (WGS) entry which is preliminary data.</text>
</comment>
<protein>
    <submittedName>
        <fullName evidence="1">Uncharacterized protein</fullName>
    </submittedName>
</protein>
<sequence>MSEQVVQDLAPGTRLVCIIDHPGFNAVCLQKWSLRLAADKYKTKGKKKFGQTGSEESTLQTNEKAGIAIFVTFPLLRFEVLVDQLLRDVVTRYMKMATCQFLRDFRRSYNLKKTAEHRKRVLQRKQVAAERNDHPKFATIVEDRSAGKHVSHHHLHSFVQKHGITGVKRVYTKEQLVKLCRAYGITVRTSQNKQQLAHSLTEQLLKAHSNSVNVPHPYYLDRLQAQAEVNSGRIVLRISRSN</sequence>
<evidence type="ECO:0000313" key="1">
    <source>
        <dbReference type="EMBL" id="KAJ7394585.1"/>
    </source>
</evidence>
<gene>
    <name evidence="1" type="ORF">OS493_000403</name>
</gene>
<keyword evidence="2" id="KW-1185">Reference proteome</keyword>
<proteinExistence type="predicted"/>
<dbReference type="AlphaFoldDB" id="A0A9X0A7A6"/>
<accession>A0A9X0A7A6</accession>
<organism evidence="1 2">
    <name type="scientific">Desmophyllum pertusum</name>
    <dbReference type="NCBI Taxonomy" id="174260"/>
    <lineage>
        <taxon>Eukaryota</taxon>
        <taxon>Metazoa</taxon>
        <taxon>Cnidaria</taxon>
        <taxon>Anthozoa</taxon>
        <taxon>Hexacorallia</taxon>
        <taxon>Scleractinia</taxon>
        <taxon>Caryophylliina</taxon>
        <taxon>Caryophylliidae</taxon>
        <taxon>Desmophyllum</taxon>
    </lineage>
</organism>
<dbReference type="Proteomes" id="UP001163046">
    <property type="component" value="Unassembled WGS sequence"/>
</dbReference>
<dbReference type="EMBL" id="MU825396">
    <property type="protein sequence ID" value="KAJ7394585.1"/>
    <property type="molecule type" value="Genomic_DNA"/>
</dbReference>
<evidence type="ECO:0000313" key="2">
    <source>
        <dbReference type="Proteomes" id="UP001163046"/>
    </source>
</evidence>